<proteinExistence type="predicted"/>
<accession>A0A0C9SQ99</accession>
<sequence length="314" mass="34546">MLPPPPGSQLEVELALVAAAERSPRSELASLIAAVNDNNRRDPRYAQVQRLKMSSQDRFEEQDPSSPGREEDQGASPPEHEEDVDASMQEGEEEQNAPSSPAVTSASGLPAQWRATDFETGKENFMVSKNQVPFQQGVKDPQITWEQRARFRSWVTTDRLCGVEEYNAGPGRLVGCLHCAEKGRDCVVQYDRAKCVPCDTLHSPYRRFGRLWGVCSFPGGFFYATREKEIPAGARPAKPKRARRTSKKQPVVASASASRPRTRGRAAKDTPSEKSLGKRRVREPSVDVQGEAGPSMMQDVSQASLAPAPDVVVL</sequence>
<feature type="region of interest" description="Disordered" evidence="1">
    <location>
        <begin position="232"/>
        <end position="314"/>
    </location>
</feature>
<reference evidence="2 3" key="1">
    <citation type="submission" date="2014-06" db="EMBL/GenBank/DDBJ databases">
        <title>Evolutionary Origins and Diversification of the Mycorrhizal Mutualists.</title>
        <authorList>
            <consortium name="DOE Joint Genome Institute"/>
            <consortium name="Mycorrhizal Genomics Consortium"/>
            <person name="Kohler A."/>
            <person name="Kuo A."/>
            <person name="Nagy L.G."/>
            <person name="Floudas D."/>
            <person name="Copeland A."/>
            <person name="Barry K.W."/>
            <person name="Cichocki N."/>
            <person name="Veneault-Fourrey C."/>
            <person name="LaButti K."/>
            <person name="Lindquist E.A."/>
            <person name="Lipzen A."/>
            <person name="Lundell T."/>
            <person name="Morin E."/>
            <person name="Murat C."/>
            <person name="Riley R."/>
            <person name="Ohm R."/>
            <person name="Sun H."/>
            <person name="Tunlid A."/>
            <person name="Henrissat B."/>
            <person name="Grigoriev I.V."/>
            <person name="Hibbett D.S."/>
            <person name="Martin F."/>
        </authorList>
    </citation>
    <scope>NUCLEOTIDE SEQUENCE [LARGE SCALE GENOMIC DNA]</scope>
    <source>
        <strain evidence="2 3">FD-325 SS-3</strain>
    </source>
</reference>
<feature type="compositionally biased region" description="Basic residues" evidence="1">
    <location>
        <begin position="237"/>
        <end position="247"/>
    </location>
</feature>
<evidence type="ECO:0000313" key="3">
    <source>
        <dbReference type="Proteomes" id="UP000053263"/>
    </source>
</evidence>
<dbReference type="HOGENOM" id="CLU_886007_0_0_1"/>
<dbReference type="Proteomes" id="UP000053263">
    <property type="component" value="Unassembled WGS sequence"/>
</dbReference>
<name>A0A0C9SQ99_PLICR</name>
<protein>
    <submittedName>
        <fullName evidence="2">Uncharacterized protein</fullName>
    </submittedName>
</protein>
<feature type="compositionally biased region" description="Polar residues" evidence="1">
    <location>
        <begin position="96"/>
        <end position="107"/>
    </location>
</feature>
<dbReference type="EMBL" id="KN832577">
    <property type="protein sequence ID" value="KII83507.1"/>
    <property type="molecule type" value="Genomic_DNA"/>
</dbReference>
<feature type="compositionally biased region" description="Basic and acidic residues" evidence="1">
    <location>
        <begin position="266"/>
        <end position="276"/>
    </location>
</feature>
<keyword evidence="3" id="KW-1185">Reference proteome</keyword>
<gene>
    <name evidence="2" type="ORF">PLICRDRAFT_180414</name>
</gene>
<evidence type="ECO:0000313" key="2">
    <source>
        <dbReference type="EMBL" id="KII83507.1"/>
    </source>
</evidence>
<feature type="region of interest" description="Disordered" evidence="1">
    <location>
        <begin position="36"/>
        <end position="109"/>
    </location>
</feature>
<evidence type="ECO:0000256" key="1">
    <source>
        <dbReference type="SAM" id="MobiDB-lite"/>
    </source>
</evidence>
<dbReference type="AlphaFoldDB" id="A0A0C9SQ99"/>
<feature type="compositionally biased region" description="Acidic residues" evidence="1">
    <location>
        <begin position="80"/>
        <end position="95"/>
    </location>
</feature>
<organism evidence="2 3">
    <name type="scientific">Plicaturopsis crispa FD-325 SS-3</name>
    <dbReference type="NCBI Taxonomy" id="944288"/>
    <lineage>
        <taxon>Eukaryota</taxon>
        <taxon>Fungi</taxon>
        <taxon>Dikarya</taxon>
        <taxon>Basidiomycota</taxon>
        <taxon>Agaricomycotina</taxon>
        <taxon>Agaricomycetes</taxon>
        <taxon>Agaricomycetidae</taxon>
        <taxon>Amylocorticiales</taxon>
        <taxon>Amylocorticiaceae</taxon>
        <taxon>Plicatura</taxon>
        <taxon>Plicaturopsis crispa</taxon>
    </lineage>
</organism>